<dbReference type="InterPro" id="IPR005814">
    <property type="entry name" value="Aminotrans_3"/>
</dbReference>
<evidence type="ECO:0000256" key="2">
    <source>
        <dbReference type="ARBA" id="ARBA00022576"/>
    </source>
</evidence>
<name>A0ABQ7H3I3_DUNSA</name>
<protein>
    <submittedName>
        <fullName evidence="4">Pyridoxal phosphate-dependent transferase</fullName>
    </submittedName>
</protein>
<dbReference type="Proteomes" id="UP000815325">
    <property type="component" value="Unassembled WGS sequence"/>
</dbReference>
<reference evidence="4" key="1">
    <citation type="submission" date="2017-08" db="EMBL/GenBank/DDBJ databases">
        <authorList>
            <person name="Polle J.E."/>
            <person name="Barry K."/>
            <person name="Cushman J."/>
            <person name="Schmutz J."/>
            <person name="Tran D."/>
            <person name="Hathwaick L.T."/>
            <person name="Yim W.C."/>
            <person name="Jenkins J."/>
            <person name="Mckie-Krisberg Z.M."/>
            <person name="Prochnik S."/>
            <person name="Lindquist E."/>
            <person name="Dockter R.B."/>
            <person name="Adam C."/>
            <person name="Molina H."/>
            <person name="Bunkerborg J."/>
            <person name="Jin E."/>
            <person name="Buchheim M."/>
            <person name="Magnuson J."/>
        </authorList>
    </citation>
    <scope>NUCLEOTIDE SEQUENCE</scope>
    <source>
        <strain evidence="4">CCAP 19/18</strain>
    </source>
</reference>
<evidence type="ECO:0000256" key="1">
    <source>
        <dbReference type="ARBA" id="ARBA00004173"/>
    </source>
</evidence>
<keyword evidence="5" id="KW-1185">Reference proteome</keyword>
<dbReference type="InterPro" id="IPR049704">
    <property type="entry name" value="Aminotrans_3_PPA_site"/>
</dbReference>
<evidence type="ECO:0000313" key="4">
    <source>
        <dbReference type="EMBL" id="KAF5841429.1"/>
    </source>
</evidence>
<keyword evidence="3 4" id="KW-0808">Transferase</keyword>
<comment type="subcellular location">
    <subcellularLocation>
        <location evidence="1">Mitochondrion</location>
    </subcellularLocation>
</comment>
<dbReference type="Gene3D" id="3.40.640.10">
    <property type="entry name" value="Type I PLP-dependent aspartate aminotransferase-like (Major domain)"/>
    <property type="match status" value="1"/>
</dbReference>
<dbReference type="Pfam" id="PF00202">
    <property type="entry name" value="Aminotran_3"/>
    <property type="match status" value="1"/>
</dbReference>
<dbReference type="EMBL" id="MU069485">
    <property type="protein sequence ID" value="KAF5841429.1"/>
    <property type="molecule type" value="Genomic_DNA"/>
</dbReference>
<comment type="caution">
    <text evidence="4">The sequence shown here is derived from an EMBL/GenBank/DDBJ whole genome shotgun (WGS) entry which is preliminary data.</text>
</comment>
<sequence length="89" mass="9444">MHTPQACRARGMMVIFDEVMTGGFRLGAPTAASLLCLQPDIACFAKLVTGGALPMAATLTTERVFKAFEGDSKVSHNFSHALHSALSFS</sequence>
<dbReference type="InterPro" id="IPR015421">
    <property type="entry name" value="PyrdxlP-dep_Trfase_major"/>
</dbReference>
<gene>
    <name evidence="4" type="ORF">DUNSADRAFT_12873</name>
</gene>
<keyword evidence="2" id="KW-0032">Aminotransferase</keyword>
<dbReference type="PANTHER" id="PTHR42684:SF3">
    <property type="entry name" value="ADENOSYLMETHIONINE-8-AMINO-7-OXONONANOATE AMINOTRANSFERASE"/>
    <property type="match status" value="1"/>
</dbReference>
<proteinExistence type="predicted"/>
<dbReference type="GO" id="GO:0016740">
    <property type="term" value="F:transferase activity"/>
    <property type="evidence" value="ECO:0007669"/>
    <property type="project" value="UniProtKB-KW"/>
</dbReference>
<accession>A0ABQ7H3I3</accession>
<dbReference type="PANTHER" id="PTHR42684">
    <property type="entry name" value="ADENOSYLMETHIONINE-8-AMINO-7-OXONONANOATE AMINOTRANSFERASE"/>
    <property type="match status" value="1"/>
</dbReference>
<evidence type="ECO:0000313" key="5">
    <source>
        <dbReference type="Proteomes" id="UP000815325"/>
    </source>
</evidence>
<dbReference type="PROSITE" id="PS00600">
    <property type="entry name" value="AA_TRANSFER_CLASS_3"/>
    <property type="match status" value="1"/>
</dbReference>
<dbReference type="InterPro" id="IPR015424">
    <property type="entry name" value="PyrdxlP-dep_Trfase"/>
</dbReference>
<dbReference type="SUPFAM" id="SSF53383">
    <property type="entry name" value="PLP-dependent transferases"/>
    <property type="match status" value="1"/>
</dbReference>
<evidence type="ECO:0000256" key="3">
    <source>
        <dbReference type="ARBA" id="ARBA00022679"/>
    </source>
</evidence>
<organism evidence="4 5">
    <name type="scientific">Dunaliella salina</name>
    <name type="common">Green alga</name>
    <name type="synonym">Protococcus salinus</name>
    <dbReference type="NCBI Taxonomy" id="3046"/>
    <lineage>
        <taxon>Eukaryota</taxon>
        <taxon>Viridiplantae</taxon>
        <taxon>Chlorophyta</taxon>
        <taxon>core chlorophytes</taxon>
        <taxon>Chlorophyceae</taxon>
        <taxon>CS clade</taxon>
        <taxon>Chlamydomonadales</taxon>
        <taxon>Dunaliellaceae</taxon>
        <taxon>Dunaliella</taxon>
    </lineage>
</organism>